<name>A0A8D2LIQ8_VARKO</name>
<feature type="transmembrane region" description="Helical" evidence="8">
    <location>
        <begin position="6"/>
        <end position="28"/>
    </location>
</feature>
<keyword evidence="5 8" id="KW-0472">Membrane</keyword>
<feature type="compositionally biased region" description="Basic and acidic residues" evidence="7">
    <location>
        <begin position="64"/>
        <end position="94"/>
    </location>
</feature>
<evidence type="ECO:0000256" key="5">
    <source>
        <dbReference type="ARBA" id="ARBA00023136"/>
    </source>
</evidence>
<feature type="compositionally biased region" description="Basic and acidic residues" evidence="7">
    <location>
        <begin position="133"/>
        <end position="144"/>
    </location>
</feature>
<reference evidence="10" key="1">
    <citation type="submission" date="2025-08" db="UniProtKB">
        <authorList>
            <consortium name="Ensembl"/>
        </authorList>
    </citation>
    <scope>IDENTIFICATION</scope>
</reference>
<evidence type="ECO:0000256" key="6">
    <source>
        <dbReference type="SAM" id="Coils"/>
    </source>
</evidence>
<evidence type="ECO:0000313" key="11">
    <source>
        <dbReference type="Proteomes" id="UP000694545"/>
    </source>
</evidence>
<reference evidence="10" key="2">
    <citation type="submission" date="2025-09" db="UniProtKB">
        <authorList>
            <consortium name="Ensembl"/>
        </authorList>
    </citation>
    <scope>IDENTIFICATION</scope>
</reference>
<evidence type="ECO:0000313" key="10">
    <source>
        <dbReference type="Ensembl" id="ENSVKKP00000022169.1"/>
    </source>
</evidence>
<keyword evidence="6" id="KW-0175">Coiled coil</keyword>
<organism evidence="10 11">
    <name type="scientific">Varanus komodoensis</name>
    <name type="common">Komodo dragon</name>
    <dbReference type="NCBI Taxonomy" id="61221"/>
    <lineage>
        <taxon>Eukaryota</taxon>
        <taxon>Metazoa</taxon>
        <taxon>Chordata</taxon>
        <taxon>Craniata</taxon>
        <taxon>Vertebrata</taxon>
        <taxon>Euteleostomi</taxon>
        <taxon>Lepidosauria</taxon>
        <taxon>Squamata</taxon>
        <taxon>Bifurcata</taxon>
        <taxon>Unidentata</taxon>
        <taxon>Episquamata</taxon>
        <taxon>Toxicofera</taxon>
        <taxon>Anguimorpha</taxon>
        <taxon>Paleoanguimorpha</taxon>
        <taxon>Varanoidea</taxon>
        <taxon>Varanidae</taxon>
        <taxon>Varanus</taxon>
    </lineage>
</organism>
<gene>
    <name evidence="10" type="primary">RRBP1</name>
</gene>
<keyword evidence="4 8" id="KW-1133">Transmembrane helix</keyword>
<feature type="domain" description="Ribosome receptor lysine/proline rich" evidence="9">
    <location>
        <begin position="33"/>
        <end position="155"/>
    </location>
</feature>
<feature type="region of interest" description="Disordered" evidence="7">
    <location>
        <begin position="792"/>
        <end position="811"/>
    </location>
</feature>
<evidence type="ECO:0000256" key="8">
    <source>
        <dbReference type="SAM" id="Phobius"/>
    </source>
</evidence>
<evidence type="ECO:0000259" key="9">
    <source>
        <dbReference type="Pfam" id="PF05104"/>
    </source>
</evidence>
<dbReference type="GO" id="GO:0015031">
    <property type="term" value="P:protein transport"/>
    <property type="evidence" value="ECO:0007669"/>
    <property type="project" value="InterPro"/>
</dbReference>
<evidence type="ECO:0000256" key="7">
    <source>
        <dbReference type="SAM" id="MobiDB-lite"/>
    </source>
</evidence>
<keyword evidence="2 8" id="KW-0812">Transmembrane</keyword>
<dbReference type="Proteomes" id="UP000694545">
    <property type="component" value="Unplaced"/>
</dbReference>
<dbReference type="Ensembl" id="ENSVKKT00000022719.1">
    <property type="protein sequence ID" value="ENSVKKP00000022169.1"/>
    <property type="gene ID" value="ENSVKKG00000014794.1"/>
</dbReference>
<feature type="coiled-coil region" evidence="6">
    <location>
        <begin position="546"/>
        <end position="690"/>
    </location>
</feature>
<proteinExistence type="predicted"/>
<dbReference type="InterPro" id="IPR007794">
    <property type="entry name" value="Rib_rcpt_KP"/>
</dbReference>
<dbReference type="InterPro" id="IPR040248">
    <property type="entry name" value="RRBP1"/>
</dbReference>
<accession>A0A8D2LIQ8</accession>
<feature type="region of interest" description="Disordered" evidence="7">
    <location>
        <begin position="115"/>
        <end position="236"/>
    </location>
</feature>
<dbReference type="PANTHER" id="PTHR18939">
    <property type="entry name" value="RIBOSOME BINDING PROTEIN-1"/>
    <property type="match status" value="1"/>
</dbReference>
<evidence type="ECO:0000256" key="3">
    <source>
        <dbReference type="ARBA" id="ARBA00022824"/>
    </source>
</evidence>
<evidence type="ECO:0000256" key="2">
    <source>
        <dbReference type="ARBA" id="ARBA00022692"/>
    </source>
</evidence>
<keyword evidence="11" id="KW-1185">Reference proteome</keyword>
<feature type="compositionally biased region" description="Basic residues" evidence="7">
    <location>
        <begin position="218"/>
        <end position="227"/>
    </location>
</feature>
<evidence type="ECO:0000256" key="1">
    <source>
        <dbReference type="ARBA" id="ARBA00004389"/>
    </source>
</evidence>
<keyword evidence="3" id="KW-0256">Endoplasmic reticulum</keyword>
<dbReference type="AlphaFoldDB" id="A0A8D2LIQ8"/>
<feature type="coiled-coil region" evidence="6">
    <location>
        <begin position="287"/>
        <end position="492"/>
    </location>
</feature>
<dbReference type="PANTHER" id="PTHR18939:SF4">
    <property type="entry name" value="RIBOSOME-BINDING PROTEIN 1"/>
    <property type="match status" value="1"/>
</dbReference>
<protein>
    <submittedName>
        <fullName evidence="10">Ribosome binding protein 1</fullName>
    </submittedName>
</protein>
<dbReference type="GO" id="GO:0005789">
    <property type="term" value="C:endoplasmic reticulum membrane"/>
    <property type="evidence" value="ECO:0007669"/>
    <property type="project" value="UniProtKB-SubCell"/>
</dbReference>
<evidence type="ECO:0000256" key="4">
    <source>
        <dbReference type="ARBA" id="ARBA00022989"/>
    </source>
</evidence>
<dbReference type="OMA" id="ATAFEKQ"/>
<feature type="region of interest" description="Disordered" evidence="7">
    <location>
        <begin position="52"/>
        <end position="100"/>
    </location>
</feature>
<sequence>MDLYDPQVLGVVVFGGFVLFSVLGIVLVSTFSMKETSYEEALAKQRRELEKASLLKVEKKKKEKTPEKRGKAKKREEKPNGRILERNLHPDPPESRTAAGPEPALLVEPVVFRSPAVPPSASQENERPTPLPKGREKKEKKAKVEPAASQPVSVPPIAGPLFGCQRSCAAQDPVPGAAAQELPTAPPAPAGVQRDAPPVLSGMVKKPESPGSQDGAPKKKAMAKRKRESTAMDDEGAPCLPFKTLISIVSGMAFGEGEAQQLIETLTEKTGDVQDPWLRATEKGNPVAVLKRQLEDREKQLAVEQENTAAVKAKLKELTRELAAEKAKSVALENKWKAQLLLHEQEMSTRQAEMQQLQGKIRTLQEQLENGPNTQLARLQQENSILRDALNQATSQAESKQNAELAKLRQECSKLSKELTEKSEALQQAEEQKSTLQGKAATFEKQISQLQVSQKENEAPLQKKLDDTREELGRSRARCQSLQAELEMARKQQQTSFAELQSKLLCSEMELKGKLEELNSLQIQLPAATSKSVQLAEKVELTEALLEASQRREAEKTRAVQEANQTEDTLMQLRFEGSLEQLSALENEAAELRDVVEHLKIKNRDMSLYVEAASEARSSLQAECDQYRATLAETERMLKALQRSVEEEEQVWAAKVSALEDALQKSKDQMKCLEDDVEKLKVELQNTGKLRQLLSESQEHLDATKQEALKKTHELVQVQDSVRSLQVELEKLRLEGGTAASAKEEVLQLQGTLDKEKKLTKDLGCAATKLKELLTVTQEQLAKERETVMKLQKQLEEKGENAESTKEGTSV</sequence>
<comment type="subcellular location">
    <subcellularLocation>
        <location evidence="1">Endoplasmic reticulum membrane</location>
        <topology evidence="1">Single-pass membrane protein</topology>
    </subcellularLocation>
</comment>
<dbReference type="Pfam" id="PF05104">
    <property type="entry name" value="Rib_recp_KP_reg"/>
    <property type="match status" value="1"/>
</dbReference>